<evidence type="ECO:0000313" key="5">
    <source>
        <dbReference type="Proteomes" id="UP000008983"/>
    </source>
</evidence>
<dbReference type="OrthoDB" id="2401965at2759"/>
<protein>
    <submittedName>
        <fullName evidence="4">Uncharacterized protein</fullName>
    </submittedName>
</protein>
<dbReference type="GO" id="GO:0005524">
    <property type="term" value="F:ATP binding"/>
    <property type="evidence" value="ECO:0007669"/>
    <property type="project" value="UniProtKB-KW"/>
</dbReference>
<dbReference type="PANTHER" id="PTHR19375">
    <property type="entry name" value="HEAT SHOCK PROTEIN 70KDA"/>
    <property type="match status" value="1"/>
</dbReference>
<dbReference type="SUPFAM" id="SSF53067">
    <property type="entry name" value="Actin-like ATPase domain"/>
    <property type="match status" value="2"/>
</dbReference>
<dbReference type="Gene3D" id="3.90.640.10">
    <property type="entry name" value="Actin, Chain A, domain 4"/>
    <property type="match status" value="1"/>
</dbReference>
<reference evidence="4 5" key="1">
    <citation type="submission" date="2011-07" db="EMBL/GenBank/DDBJ databases">
        <authorList>
            <person name="Coyne R."/>
            <person name="Brami D."/>
            <person name="Johnson J."/>
            <person name="Hostetler J."/>
            <person name="Hannick L."/>
            <person name="Clark T."/>
            <person name="Cassidy-Hanley D."/>
            <person name="Inman J."/>
        </authorList>
    </citation>
    <scope>NUCLEOTIDE SEQUENCE [LARGE SCALE GENOMIC DNA]</scope>
    <source>
        <strain evidence="4 5">G5</strain>
    </source>
</reference>
<keyword evidence="2 3" id="KW-0067">ATP-binding</keyword>
<gene>
    <name evidence="4" type="ORF">IMG5_080790</name>
</gene>
<dbReference type="CDD" id="cd10234">
    <property type="entry name" value="ASKHA_NBD_HSP70_DnaK-like"/>
    <property type="match status" value="1"/>
</dbReference>
<keyword evidence="5" id="KW-1185">Reference proteome</keyword>
<dbReference type="Gene3D" id="2.60.34.10">
    <property type="entry name" value="Substrate Binding Domain Of DNAk, Chain A, domain 1"/>
    <property type="match status" value="1"/>
</dbReference>
<dbReference type="InterPro" id="IPR043129">
    <property type="entry name" value="ATPase_NBD"/>
</dbReference>
<dbReference type="STRING" id="857967.G0QQK5"/>
<proteinExistence type="inferred from homology"/>
<dbReference type="FunFam" id="3.90.640.10:FF:000003">
    <property type="entry name" value="Molecular chaperone DnaK"/>
    <property type="match status" value="1"/>
</dbReference>
<dbReference type="InParanoid" id="G0QQK5"/>
<dbReference type="EMBL" id="GL983654">
    <property type="protein sequence ID" value="EGR32499.1"/>
    <property type="molecule type" value="Genomic_DNA"/>
</dbReference>
<dbReference type="SUPFAM" id="SSF100920">
    <property type="entry name" value="Heat shock protein 70kD (HSP70), peptide-binding domain"/>
    <property type="match status" value="1"/>
</dbReference>
<evidence type="ECO:0000256" key="2">
    <source>
        <dbReference type="ARBA" id="ARBA00022840"/>
    </source>
</evidence>
<sequence length="595" mass="67298">MLQAFQKLHKIIKPQKSFLQKFQFSERLNLKEKSSLPPSQQVIGIDLGTANAVVAILQDKNAPKVIENAEGIRVTPSVVSFSPDGTPFVGTPAKRAIMTNPENTIYAIKRLIGKNYDEVEEYIKTLSYQIKKSPENRPLIQANGEEYLPEQIAAVILKNQKQTAEAYLSKSISSAVITVPAYFNEQQRDAMKESAKLAGLTPKRLLNEPVAAALAFSAGKSQNQDISKVAVYDFGGSTFDFSVLEYGQGVYEVRAFAGDLECGGNDIDDLVTEYIIKEFENQNPGVKISQDKLAFQRIREAAEKAKLELSSTTQTEINLPYITADVTGPKHVIVNLTRGKFENIIRQIINKTFQPIKQCLEEQKIEVKDFHDIIAIGGCSKIPLVQKYVEEFFQKKINRNISPDEAIAMGASLQGSVLEEALNEIKVLDYVPLSIGIETRGGIYKKIVERGTPLPTKKCIILTSSKDNQQYINIHLYQGERPLVKYNRWVASNVYCFMEPTRKGWLQIKVEFDIDLLGQCKVSIREKDHMQPLEFEFIADCGIPSYAIQEKITDFYQNQKDDKKEVEEIKKILKYFDEQYYVYKLADGEDSEFNF</sequence>
<evidence type="ECO:0000256" key="3">
    <source>
        <dbReference type="RuleBase" id="RU003322"/>
    </source>
</evidence>
<dbReference type="PROSITE" id="PS00329">
    <property type="entry name" value="HSP70_2"/>
    <property type="match status" value="1"/>
</dbReference>
<dbReference type="Gene3D" id="3.30.420.40">
    <property type="match status" value="2"/>
</dbReference>
<keyword evidence="1 3" id="KW-0547">Nucleotide-binding</keyword>
<dbReference type="AlphaFoldDB" id="G0QQK5"/>
<dbReference type="GO" id="GO:0140662">
    <property type="term" value="F:ATP-dependent protein folding chaperone"/>
    <property type="evidence" value="ECO:0007669"/>
    <property type="project" value="InterPro"/>
</dbReference>
<dbReference type="RefSeq" id="XP_004036485.1">
    <property type="nucleotide sequence ID" value="XM_004036437.1"/>
</dbReference>
<dbReference type="PRINTS" id="PR00301">
    <property type="entry name" value="HEATSHOCK70"/>
</dbReference>
<dbReference type="InterPro" id="IPR029047">
    <property type="entry name" value="HSP70_peptide-bd_sf"/>
</dbReference>
<evidence type="ECO:0000256" key="1">
    <source>
        <dbReference type="ARBA" id="ARBA00022741"/>
    </source>
</evidence>
<accession>G0QQK5</accession>
<dbReference type="OMA" id="VDANMEV"/>
<name>G0QQK5_ICHMU</name>
<dbReference type="InterPro" id="IPR018181">
    <property type="entry name" value="Heat_shock_70_CS"/>
</dbReference>
<comment type="similarity">
    <text evidence="3">Belongs to the heat shock protein 70 family.</text>
</comment>
<dbReference type="GeneID" id="14908661"/>
<organism evidence="4 5">
    <name type="scientific">Ichthyophthirius multifiliis</name>
    <name type="common">White spot disease agent</name>
    <name type="synonym">Ich</name>
    <dbReference type="NCBI Taxonomy" id="5932"/>
    <lineage>
        <taxon>Eukaryota</taxon>
        <taxon>Sar</taxon>
        <taxon>Alveolata</taxon>
        <taxon>Ciliophora</taxon>
        <taxon>Intramacronucleata</taxon>
        <taxon>Oligohymenophorea</taxon>
        <taxon>Hymenostomatida</taxon>
        <taxon>Ophryoglenina</taxon>
        <taxon>Ichthyophthirius</taxon>
    </lineage>
</organism>
<dbReference type="InterPro" id="IPR013126">
    <property type="entry name" value="Hsp_70_fam"/>
</dbReference>
<dbReference type="Proteomes" id="UP000008983">
    <property type="component" value="Unassembled WGS sequence"/>
</dbReference>
<evidence type="ECO:0000313" key="4">
    <source>
        <dbReference type="EMBL" id="EGR32499.1"/>
    </source>
</evidence>
<dbReference type="eggNOG" id="KOG0102">
    <property type="taxonomic scope" value="Eukaryota"/>
</dbReference>
<dbReference type="Pfam" id="PF00012">
    <property type="entry name" value="HSP70"/>
    <property type="match status" value="1"/>
</dbReference>